<dbReference type="PANTHER" id="PTHR45684">
    <property type="entry name" value="RE74312P"/>
    <property type="match status" value="1"/>
</dbReference>
<dbReference type="SUPFAM" id="SSF57667">
    <property type="entry name" value="beta-beta-alpha zinc fingers"/>
    <property type="match status" value="1"/>
</dbReference>
<dbReference type="InterPro" id="IPR005225">
    <property type="entry name" value="Small_GTP-bd"/>
</dbReference>
<dbReference type="SUPFAM" id="SSF52540">
    <property type="entry name" value="P-loop containing nucleoside triphosphate hydrolases"/>
    <property type="match status" value="1"/>
</dbReference>
<keyword evidence="20" id="KW-0472">Membrane</keyword>
<feature type="binding site" evidence="25">
    <location>
        <begin position="27"/>
        <end position="34"/>
    </location>
    <ligand>
        <name>GTP</name>
        <dbReference type="ChEBI" id="CHEBI:37565"/>
    </ligand>
</feature>
<evidence type="ECO:0000256" key="9">
    <source>
        <dbReference type="ARBA" id="ARBA00022723"/>
    </source>
</evidence>
<feature type="binding site" evidence="24">
    <location>
        <position position="129"/>
    </location>
    <ligand>
        <name>GTP</name>
        <dbReference type="ChEBI" id="CHEBI:37565"/>
    </ligand>
</feature>
<dbReference type="GO" id="GO:0005634">
    <property type="term" value="C:nucleus"/>
    <property type="evidence" value="ECO:0007669"/>
    <property type="project" value="UniProtKB-SubCell"/>
</dbReference>
<evidence type="ECO:0000256" key="11">
    <source>
        <dbReference type="ARBA" id="ARBA00022741"/>
    </source>
</evidence>
<dbReference type="Proteomes" id="UP000613177">
    <property type="component" value="Unassembled WGS sequence"/>
</dbReference>
<evidence type="ECO:0000256" key="15">
    <source>
        <dbReference type="ARBA" id="ARBA00022833"/>
    </source>
</evidence>
<evidence type="ECO:0000256" key="18">
    <source>
        <dbReference type="ARBA" id="ARBA00023034"/>
    </source>
</evidence>
<dbReference type="FunFam" id="3.30.160.60:FF:000018">
    <property type="entry name" value="Krueppel-like factor 15"/>
    <property type="match status" value="1"/>
</dbReference>
<dbReference type="Gene3D" id="3.40.50.300">
    <property type="entry name" value="P-loop containing nucleotide triphosphate hydrolases"/>
    <property type="match status" value="1"/>
</dbReference>
<feature type="binding site" evidence="24">
    <location>
        <position position="30"/>
    </location>
    <ligand>
        <name>GTP</name>
        <dbReference type="ChEBI" id="CHEBI:37565"/>
    </ligand>
</feature>
<evidence type="ECO:0000256" key="4">
    <source>
        <dbReference type="ARBA" id="ARBA00004397"/>
    </source>
</evidence>
<feature type="binding site" evidence="24">
    <location>
        <position position="172"/>
    </location>
    <ligand>
        <name>GTP</name>
        <dbReference type="ChEBI" id="CHEBI:37565"/>
    </ligand>
</feature>
<keyword evidence="14 28" id="KW-0256">Endoplasmic reticulum</keyword>
<evidence type="ECO:0000256" key="8">
    <source>
        <dbReference type="ARBA" id="ARBA00022448"/>
    </source>
</evidence>
<feature type="binding site" evidence="24">
    <location>
        <position position="35"/>
    </location>
    <ligand>
        <name>GTP</name>
        <dbReference type="ChEBI" id="CHEBI:37565"/>
    </ligand>
</feature>
<dbReference type="Pfam" id="PF00025">
    <property type="entry name" value="Arf"/>
    <property type="match status" value="1"/>
</dbReference>
<keyword evidence="19 25" id="KW-0342">GTP-binding</keyword>
<keyword evidence="9 23" id="KW-0479">Metal-binding</keyword>
<dbReference type="PROSITE" id="PS00028">
    <property type="entry name" value="ZINC_FINGER_C2H2_1"/>
    <property type="match status" value="2"/>
</dbReference>
<evidence type="ECO:0000256" key="17">
    <source>
        <dbReference type="ARBA" id="ARBA00022927"/>
    </source>
</evidence>
<evidence type="ECO:0000313" key="31">
    <source>
        <dbReference type="EMBL" id="KAG2236416.1"/>
    </source>
</evidence>
<evidence type="ECO:0000256" key="27">
    <source>
        <dbReference type="PROSITE-ProRule" id="PRU00042"/>
    </source>
</evidence>
<evidence type="ECO:0000256" key="24">
    <source>
        <dbReference type="PIRSR" id="PIRSR606687-2"/>
    </source>
</evidence>
<evidence type="ECO:0000256" key="2">
    <source>
        <dbReference type="ARBA" id="ARBA00004255"/>
    </source>
</evidence>
<keyword evidence="17 28" id="KW-0653">Protein transport</keyword>
<comment type="subcellular location">
    <subcellularLocation>
        <location evidence="3">Cytoplasmic vesicle</location>
        <location evidence="3">COPII-coated vesicle membrane</location>
        <topology evidence="3">Peripheral membrane protein</topology>
        <orientation evidence="3">Cytoplasmic side</orientation>
    </subcellularLocation>
    <subcellularLocation>
        <location evidence="4">Endoplasmic reticulum membrane</location>
        <topology evidence="4">Peripheral membrane protein</topology>
        <orientation evidence="4">Cytoplasmic side</orientation>
    </subcellularLocation>
    <subcellularLocation>
        <location evidence="2">Golgi apparatus membrane</location>
        <topology evidence="2">Peripheral membrane protein</topology>
        <orientation evidence="2">Cytoplasmic side</orientation>
    </subcellularLocation>
    <subcellularLocation>
        <location evidence="1">Nucleus</location>
    </subcellularLocation>
</comment>
<dbReference type="InterPro" id="IPR006687">
    <property type="entry name" value="Small_GTPase_SAR1"/>
</dbReference>
<keyword evidence="22" id="KW-0968">Cytoplasmic vesicle</keyword>
<evidence type="ECO:0000256" key="1">
    <source>
        <dbReference type="ARBA" id="ARBA00004123"/>
    </source>
</evidence>
<dbReference type="CDD" id="cd00879">
    <property type="entry name" value="Sar1"/>
    <property type="match status" value="1"/>
</dbReference>
<evidence type="ECO:0000256" key="16">
    <source>
        <dbReference type="ARBA" id="ARBA00022892"/>
    </source>
</evidence>
<dbReference type="FunFam" id="3.40.50.300:FF:000161">
    <property type="entry name" value="Small COPII coat GTPase"/>
    <property type="match status" value="1"/>
</dbReference>
<evidence type="ECO:0000256" key="21">
    <source>
        <dbReference type="ARBA" id="ARBA00023242"/>
    </source>
</evidence>
<feature type="binding site" evidence="25">
    <location>
        <position position="73"/>
    </location>
    <ligand>
        <name>GTP</name>
        <dbReference type="ChEBI" id="CHEBI:37565"/>
    </ligand>
</feature>
<dbReference type="InterPro" id="IPR013087">
    <property type="entry name" value="Znf_C2H2_type"/>
</dbReference>
<evidence type="ECO:0000256" key="20">
    <source>
        <dbReference type="ARBA" id="ARBA00023136"/>
    </source>
</evidence>
<feature type="domain" description="C2H2-type" evidence="30">
    <location>
        <begin position="216"/>
        <end position="245"/>
    </location>
</feature>
<evidence type="ECO:0000256" key="12">
    <source>
        <dbReference type="ARBA" id="ARBA00022771"/>
    </source>
</evidence>
<evidence type="ECO:0000256" key="6">
    <source>
        <dbReference type="ARBA" id="ARBA00019961"/>
    </source>
</evidence>
<dbReference type="EMBL" id="JAEPRE010000018">
    <property type="protein sequence ID" value="KAG2236416.1"/>
    <property type="molecule type" value="Genomic_DNA"/>
</dbReference>
<gene>
    <name evidence="31" type="ORF">INT48_008398</name>
</gene>
<feature type="compositionally biased region" description="Low complexity" evidence="29">
    <location>
        <begin position="363"/>
        <end position="372"/>
    </location>
</feature>
<evidence type="ECO:0000256" key="14">
    <source>
        <dbReference type="ARBA" id="ARBA00022824"/>
    </source>
</evidence>
<dbReference type="PROSITE" id="PS51422">
    <property type="entry name" value="SAR1"/>
    <property type="match status" value="1"/>
</dbReference>
<evidence type="ECO:0000256" key="13">
    <source>
        <dbReference type="ARBA" id="ARBA00022801"/>
    </source>
</evidence>
<feature type="binding site" evidence="25">
    <location>
        <begin position="129"/>
        <end position="132"/>
    </location>
    <ligand>
        <name>GTP</name>
        <dbReference type="ChEBI" id="CHEBI:37565"/>
    </ligand>
</feature>
<feature type="binding site" evidence="26">
    <location>
        <position position="34"/>
    </location>
    <ligand>
        <name>Mg(2+)</name>
        <dbReference type="ChEBI" id="CHEBI:18420"/>
    </ligand>
</feature>
<evidence type="ECO:0000256" key="3">
    <source>
        <dbReference type="ARBA" id="ARBA00004299"/>
    </source>
</evidence>
<dbReference type="SMART" id="SM00178">
    <property type="entry name" value="SAR"/>
    <property type="match status" value="1"/>
</dbReference>
<evidence type="ECO:0000313" key="32">
    <source>
        <dbReference type="Proteomes" id="UP000613177"/>
    </source>
</evidence>
<dbReference type="PROSITE" id="PS51417">
    <property type="entry name" value="ARF"/>
    <property type="match status" value="1"/>
</dbReference>
<name>A0A8H7SXY4_9FUNG</name>
<dbReference type="GO" id="GO:0003924">
    <property type="term" value="F:GTPase activity"/>
    <property type="evidence" value="ECO:0007669"/>
    <property type="project" value="InterPro"/>
</dbReference>
<keyword evidence="10" id="KW-0677">Repeat</keyword>
<dbReference type="GO" id="GO:0012507">
    <property type="term" value="C:ER to Golgi transport vesicle membrane"/>
    <property type="evidence" value="ECO:0007669"/>
    <property type="project" value="UniProtKB-SubCell"/>
</dbReference>
<dbReference type="GO" id="GO:0000139">
    <property type="term" value="C:Golgi membrane"/>
    <property type="evidence" value="ECO:0007669"/>
    <property type="project" value="UniProtKB-SubCell"/>
</dbReference>
<feature type="binding site" evidence="24">
    <location>
        <position position="173"/>
    </location>
    <ligand>
        <name>GTP</name>
        <dbReference type="ChEBI" id="CHEBI:37565"/>
    </ligand>
</feature>
<sequence length="416" mass="47758">MFLVNWFWDVLSSLGLMNKNAKILFLGLDNAGKTTLLHMLKNDRLATLQPTLHPTSEELSIGNVKFTTYDLGGHLQARRLWRDYFPEVGGIVFLVDCADYSRFSEAKAELDALLAIEQLSKVPFLILGNKIDAPGAVSEDQLRQELGLFQTTGKGKVPLTDIRPIEVFMCSVVMRQGYGDGFRWISQYYPIFDGNIYKILEHKVRHVRTHTGEKPHQCTFPQCEKKFARSDELSRHIRVHTAPPSILLQRRRKIRKFNPTKSTRSMDDEEAYLKQQQHCSILRFIHPSTIHVKNEHKTRLSPYKQSCTSKLNHCPVSTCFKSFWRKGQLARHIEKQHNVLLSYDELDDVDKLTLMFNAPPSPSLSLPSSCSSNNDEDWSPQQETYLPPLDSNKPIMCDSNRLPSIKSLLIMQQTFP</sequence>
<comment type="similarity">
    <text evidence="5 28">Belongs to the small GTPase superfamily. SAR1 family.</text>
</comment>
<keyword evidence="21" id="KW-0539">Nucleus</keyword>
<evidence type="ECO:0000256" key="26">
    <source>
        <dbReference type="PIRSR" id="PIRSR606689-2"/>
    </source>
</evidence>
<dbReference type="GO" id="GO:0005525">
    <property type="term" value="F:GTP binding"/>
    <property type="evidence" value="ECO:0007669"/>
    <property type="project" value="UniProtKB-KW"/>
</dbReference>
<dbReference type="GO" id="GO:0006886">
    <property type="term" value="P:intracellular protein transport"/>
    <property type="evidence" value="ECO:0007669"/>
    <property type="project" value="InterPro"/>
</dbReference>
<organism evidence="31 32">
    <name type="scientific">Thamnidium elegans</name>
    <dbReference type="NCBI Taxonomy" id="101142"/>
    <lineage>
        <taxon>Eukaryota</taxon>
        <taxon>Fungi</taxon>
        <taxon>Fungi incertae sedis</taxon>
        <taxon>Mucoromycota</taxon>
        <taxon>Mucoromycotina</taxon>
        <taxon>Mucoromycetes</taxon>
        <taxon>Mucorales</taxon>
        <taxon>Mucorineae</taxon>
        <taxon>Mucoraceae</taxon>
        <taxon>Thamnidium</taxon>
    </lineage>
</organism>
<keyword evidence="18 28" id="KW-0333">Golgi apparatus</keyword>
<dbReference type="InterPro" id="IPR027417">
    <property type="entry name" value="P-loop_NTPase"/>
</dbReference>
<evidence type="ECO:0000256" key="7">
    <source>
        <dbReference type="ARBA" id="ARBA00021124"/>
    </source>
</evidence>
<dbReference type="Gene3D" id="3.30.160.60">
    <property type="entry name" value="Classic Zinc Finger"/>
    <property type="match status" value="1"/>
</dbReference>
<dbReference type="PROSITE" id="PS50157">
    <property type="entry name" value="ZINC_FINGER_C2H2_2"/>
    <property type="match status" value="1"/>
</dbReference>
<keyword evidence="15" id="KW-0862">Zinc</keyword>
<feature type="binding site" evidence="24">
    <location>
        <position position="132"/>
    </location>
    <ligand>
        <name>GTP</name>
        <dbReference type="ChEBI" id="CHEBI:37565"/>
    </ligand>
</feature>
<dbReference type="NCBIfam" id="TIGR00231">
    <property type="entry name" value="small_GTP"/>
    <property type="match status" value="1"/>
</dbReference>
<reference evidence="31" key="1">
    <citation type="submission" date="2021-01" db="EMBL/GenBank/DDBJ databases">
        <title>Metabolic potential, ecology and presence of endohyphal bacteria is reflected in genomic diversity of Mucoromycotina.</title>
        <authorList>
            <person name="Muszewska A."/>
            <person name="Okrasinska A."/>
            <person name="Steczkiewicz K."/>
            <person name="Drgas O."/>
            <person name="Orlowska M."/>
            <person name="Perlinska-Lenart U."/>
            <person name="Aleksandrzak-Piekarczyk T."/>
            <person name="Szatraj K."/>
            <person name="Zielenkiewicz U."/>
            <person name="Pilsyk S."/>
            <person name="Malc E."/>
            <person name="Mieczkowski P."/>
            <person name="Kruszewska J.S."/>
            <person name="Biernat P."/>
            <person name="Pawlowska J."/>
        </authorList>
    </citation>
    <scope>NUCLEOTIDE SEQUENCE</scope>
    <source>
        <strain evidence="31">WA0000018081</strain>
    </source>
</reference>
<evidence type="ECO:0000256" key="22">
    <source>
        <dbReference type="ARBA" id="ARBA00023329"/>
    </source>
</evidence>
<keyword evidence="13" id="KW-0378">Hydrolase</keyword>
<protein>
    <recommendedName>
        <fullName evidence="7">Small COPII coat GTPase SAR1</fullName>
    </recommendedName>
    <alternativeName>
        <fullName evidence="6">Small COPII coat GTPase sar1</fullName>
    </alternativeName>
</protein>
<dbReference type="AlphaFoldDB" id="A0A8H7SXY4"/>
<feature type="binding site" evidence="24">
    <location>
        <position position="34"/>
    </location>
    <ligand>
        <name>GTP</name>
        <dbReference type="ChEBI" id="CHEBI:37565"/>
    </ligand>
</feature>
<keyword evidence="23" id="KW-0460">Magnesium</keyword>
<evidence type="ECO:0000256" key="19">
    <source>
        <dbReference type="ARBA" id="ARBA00023134"/>
    </source>
</evidence>
<evidence type="ECO:0000256" key="10">
    <source>
        <dbReference type="ARBA" id="ARBA00022737"/>
    </source>
</evidence>
<accession>A0A8H7SXY4</accession>
<feature type="region of interest" description="Disordered" evidence="29">
    <location>
        <begin position="361"/>
        <end position="385"/>
    </location>
</feature>
<comment type="caution">
    <text evidence="31">The sequence shown here is derived from an EMBL/GenBank/DDBJ whole genome shotgun (WGS) entry which is preliminary data.</text>
</comment>
<evidence type="ECO:0000259" key="30">
    <source>
        <dbReference type="PROSITE" id="PS50157"/>
    </source>
</evidence>
<keyword evidence="12 27" id="KW-0863">Zinc-finger</keyword>
<evidence type="ECO:0000256" key="29">
    <source>
        <dbReference type="SAM" id="MobiDB-lite"/>
    </source>
</evidence>
<proteinExistence type="inferred from homology"/>
<feature type="binding site" evidence="24">
    <location>
        <position position="130"/>
    </location>
    <ligand>
        <name>GTP</name>
        <dbReference type="ChEBI" id="CHEBI:37565"/>
    </ligand>
</feature>
<keyword evidence="8 28" id="KW-0813">Transport</keyword>
<dbReference type="GO" id="GO:0016192">
    <property type="term" value="P:vesicle-mediated transport"/>
    <property type="evidence" value="ECO:0007669"/>
    <property type="project" value="UniProtKB-KW"/>
</dbReference>
<dbReference type="SMART" id="SM00355">
    <property type="entry name" value="ZnF_C2H2"/>
    <property type="match status" value="2"/>
</dbReference>
<evidence type="ECO:0000256" key="28">
    <source>
        <dbReference type="RuleBase" id="RU003926"/>
    </source>
</evidence>
<feature type="binding site" evidence="24">
    <location>
        <position position="32"/>
    </location>
    <ligand>
        <name>GTP</name>
        <dbReference type="ChEBI" id="CHEBI:37565"/>
    </ligand>
</feature>
<evidence type="ECO:0000256" key="25">
    <source>
        <dbReference type="PIRSR" id="PIRSR606689-1"/>
    </source>
</evidence>
<keyword evidence="32" id="KW-1185">Reference proteome</keyword>
<dbReference type="GO" id="GO:0008270">
    <property type="term" value="F:zinc ion binding"/>
    <property type="evidence" value="ECO:0007669"/>
    <property type="project" value="UniProtKB-KW"/>
</dbReference>
<evidence type="ECO:0000256" key="23">
    <source>
        <dbReference type="PIRSR" id="PIRSR606687-1"/>
    </source>
</evidence>
<dbReference type="InterPro" id="IPR006689">
    <property type="entry name" value="Small_GTPase_ARF/SAR"/>
</dbReference>
<feature type="binding site" evidence="26">
    <location>
        <position position="51"/>
    </location>
    <ligand>
        <name>Mg(2+)</name>
        <dbReference type="ChEBI" id="CHEBI:18420"/>
    </ligand>
</feature>
<dbReference type="PRINTS" id="PR00328">
    <property type="entry name" value="SAR1GTPBP"/>
</dbReference>
<keyword evidence="16 28" id="KW-0931">ER-Golgi transport</keyword>
<dbReference type="InterPro" id="IPR036236">
    <property type="entry name" value="Znf_C2H2_sf"/>
</dbReference>
<feature type="binding site" evidence="24">
    <location>
        <position position="33"/>
    </location>
    <ligand>
        <name>GTP</name>
        <dbReference type="ChEBI" id="CHEBI:37565"/>
    </ligand>
</feature>
<feature type="binding site" evidence="23">
    <location>
        <position position="29"/>
    </location>
    <ligand>
        <name>Mg(2+)</name>
        <dbReference type="ChEBI" id="CHEBI:18420"/>
    </ligand>
</feature>
<dbReference type="SMART" id="SM00177">
    <property type="entry name" value="ARF"/>
    <property type="match status" value="1"/>
</dbReference>
<evidence type="ECO:0000256" key="5">
    <source>
        <dbReference type="ARBA" id="ARBA00007507"/>
    </source>
</evidence>
<keyword evidence="11 24" id="KW-0547">Nucleotide-binding</keyword>
<dbReference type="GO" id="GO:0005789">
    <property type="term" value="C:endoplasmic reticulum membrane"/>
    <property type="evidence" value="ECO:0007669"/>
    <property type="project" value="UniProtKB-SubCell"/>
</dbReference>